<dbReference type="AlphaFoldDB" id="A0A495RI23"/>
<organism evidence="2 3">
    <name type="scientific">Orbus hercynius</name>
    <dbReference type="NCBI Taxonomy" id="593135"/>
    <lineage>
        <taxon>Bacteria</taxon>
        <taxon>Pseudomonadati</taxon>
        <taxon>Pseudomonadota</taxon>
        <taxon>Gammaproteobacteria</taxon>
        <taxon>Orbales</taxon>
        <taxon>Orbaceae</taxon>
        <taxon>Orbus</taxon>
    </lineage>
</organism>
<accession>A0A495RI23</accession>
<keyword evidence="1" id="KW-1133">Transmembrane helix</keyword>
<dbReference type="SUPFAM" id="SSF54523">
    <property type="entry name" value="Pili subunits"/>
    <property type="match status" value="1"/>
</dbReference>
<dbReference type="InterPro" id="IPR045584">
    <property type="entry name" value="Pilin-like"/>
</dbReference>
<keyword evidence="1" id="KW-0472">Membrane</keyword>
<reference evidence="2 3" key="1">
    <citation type="submission" date="2018-10" db="EMBL/GenBank/DDBJ databases">
        <title>Genomic Encyclopedia of Type Strains, Phase IV (KMG-IV): sequencing the most valuable type-strain genomes for metagenomic binning, comparative biology and taxonomic classification.</title>
        <authorList>
            <person name="Goeker M."/>
        </authorList>
    </citation>
    <scope>NUCLEOTIDE SEQUENCE [LARGE SCALE GENOMIC DNA]</scope>
    <source>
        <strain evidence="2 3">DSM 22228</strain>
    </source>
</reference>
<keyword evidence="3" id="KW-1185">Reference proteome</keyword>
<protein>
    <submittedName>
        <fullName evidence="2">Prepilin peptidase dependent protein A</fullName>
    </submittedName>
</protein>
<evidence type="ECO:0000313" key="3">
    <source>
        <dbReference type="Proteomes" id="UP000278542"/>
    </source>
</evidence>
<evidence type="ECO:0000256" key="1">
    <source>
        <dbReference type="SAM" id="Phobius"/>
    </source>
</evidence>
<feature type="transmembrane region" description="Helical" evidence="1">
    <location>
        <begin position="6"/>
        <end position="26"/>
    </location>
</feature>
<dbReference type="EMBL" id="RBWY01000001">
    <property type="protein sequence ID" value="RKS87071.1"/>
    <property type="molecule type" value="Genomic_DNA"/>
</dbReference>
<evidence type="ECO:0000313" key="2">
    <source>
        <dbReference type="EMBL" id="RKS87071.1"/>
    </source>
</evidence>
<proteinExistence type="predicted"/>
<gene>
    <name evidence="2" type="ORF">DES39_0282</name>
</gene>
<name>A0A495RI23_9GAMM</name>
<dbReference type="InterPro" id="IPR012902">
    <property type="entry name" value="N_methyl_site"/>
</dbReference>
<comment type="caution">
    <text evidence="2">The sequence shown here is derived from an EMBL/GenBank/DDBJ whole genome shotgun (WGS) entry which is preliminary data.</text>
</comment>
<keyword evidence="1" id="KW-0812">Transmembrane</keyword>
<sequence length="160" mass="18068">MKFTGFSLLEILVVILMTSILSVGGISSWRDLRDRNELLTVTLALTSFLNEVKSDANRHNDNLTVYVIRSHSLPWCIAVSRHHRPADCQTKLRFIPDHKQVDLIGLTTDSALIFYGRHNSATPTSIRLSNRIGNSQIIISMPGRIRYCSYQTYLSGFSPC</sequence>
<dbReference type="PROSITE" id="PS00409">
    <property type="entry name" value="PROKAR_NTER_METHYL"/>
    <property type="match status" value="1"/>
</dbReference>
<dbReference type="Proteomes" id="UP000278542">
    <property type="component" value="Unassembled WGS sequence"/>
</dbReference>